<accession>A0A7J8ITD6</accession>
<proteinExistence type="predicted"/>
<name>A0A7J8ITD6_ROUAE</name>
<feature type="compositionally biased region" description="Low complexity" evidence="1">
    <location>
        <begin position="323"/>
        <end position="335"/>
    </location>
</feature>
<dbReference type="GO" id="GO:1904356">
    <property type="term" value="P:regulation of telomere maintenance via telomere lengthening"/>
    <property type="evidence" value="ECO:0007669"/>
    <property type="project" value="TreeGrafter"/>
</dbReference>
<dbReference type="InterPro" id="IPR039098">
    <property type="entry name" value="TINF2"/>
</dbReference>
<protein>
    <submittedName>
        <fullName evidence="2">TERF1 interacting nuclear factor 2</fullName>
    </submittedName>
</protein>
<feature type="region of interest" description="Disordered" evidence="1">
    <location>
        <begin position="297"/>
        <end position="335"/>
    </location>
</feature>
<gene>
    <name evidence="2" type="ORF">HJG63_019255</name>
</gene>
<dbReference type="GO" id="GO:0016233">
    <property type="term" value="P:telomere capping"/>
    <property type="evidence" value="ECO:0007669"/>
    <property type="project" value="InterPro"/>
</dbReference>
<feature type="compositionally biased region" description="Low complexity" evidence="1">
    <location>
        <begin position="175"/>
        <end position="190"/>
    </location>
</feature>
<comment type="caution">
    <text evidence="2">The sequence shown here is derived from an EMBL/GenBank/DDBJ whole genome shotgun (WGS) entry which is preliminary data.</text>
</comment>
<dbReference type="GO" id="GO:0070187">
    <property type="term" value="C:shelterin complex"/>
    <property type="evidence" value="ECO:0007669"/>
    <property type="project" value="InterPro"/>
</dbReference>
<evidence type="ECO:0000313" key="2">
    <source>
        <dbReference type="EMBL" id="KAF6487877.1"/>
    </source>
</evidence>
<dbReference type="CDD" id="cd11741">
    <property type="entry name" value="TIN2_TBM"/>
    <property type="match status" value="1"/>
</dbReference>
<dbReference type="PANTHER" id="PTHR15512">
    <property type="entry name" value="TERF1-INTERACTING NUCLEAR FACTOR 2"/>
    <property type="match status" value="1"/>
</dbReference>
<keyword evidence="3" id="KW-1185">Reference proteome</keyword>
<dbReference type="GO" id="GO:0042162">
    <property type="term" value="F:telomeric DNA binding"/>
    <property type="evidence" value="ECO:0007669"/>
    <property type="project" value="TreeGrafter"/>
</dbReference>
<organism evidence="2 3">
    <name type="scientific">Rousettus aegyptiacus</name>
    <name type="common">Egyptian fruit bat</name>
    <name type="synonym">Pteropus aegyptiacus</name>
    <dbReference type="NCBI Taxonomy" id="9407"/>
    <lineage>
        <taxon>Eukaryota</taxon>
        <taxon>Metazoa</taxon>
        <taxon>Chordata</taxon>
        <taxon>Craniata</taxon>
        <taxon>Vertebrata</taxon>
        <taxon>Euteleostomi</taxon>
        <taxon>Mammalia</taxon>
        <taxon>Eutheria</taxon>
        <taxon>Laurasiatheria</taxon>
        <taxon>Chiroptera</taxon>
        <taxon>Yinpterochiroptera</taxon>
        <taxon>Pteropodoidea</taxon>
        <taxon>Pteropodidae</taxon>
        <taxon>Rousettinae</taxon>
        <taxon>Rousettus</taxon>
    </lineage>
</organism>
<dbReference type="PANTHER" id="PTHR15512:SF0">
    <property type="entry name" value="TERF1-INTERACTING NUCLEAR FACTOR 2"/>
    <property type="match status" value="1"/>
</dbReference>
<dbReference type="AlphaFoldDB" id="A0A7J8ITD6"/>
<reference evidence="2 3" key="1">
    <citation type="journal article" date="2020" name="Nature">
        <title>Six reference-quality genomes reveal evolution of bat adaptations.</title>
        <authorList>
            <person name="Jebb D."/>
            <person name="Huang Z."/>
            <person name="Pippel M."/>
            <person name="Hughes G.M."/>
            <person name="Lavrichenko K."/>
            <person name="Devanna P."/>
            <person name="Winkler S."/>
            <person name="Jermiin L.S."/>
            <person name="Skirmuntt E.C."/>
            <person name="Katzourakis A."/>
            <person name="Burkitt-Gray L."/>
            <person name="Ray D.A."/>
            <person name="Sullivan K.A.M."/>
            <person name="Roscito J.G."/>
            <person name="Kirilenko B.M."/>
            <person name="Davalos L.M."/>
            <person name="Corthals A.P."/>
            <person name="Power M.L."/>
            <person name="Jones G."/>
            <person name="Ransome R.D."/>
            <person name="Dechmann D.K.N."/>
            <person name="Locatelli A.G."/>
            <person name="Puechmaille S.J."/>
            <person name="Fedrigo O."/>
            <person name="Jarvis E.D."/>
            <person name="Hiller M."/>
            <person name="Vernes S.C."/>
            <person name="Myers E.W."/>
            <person name="Teeling E.C."/>
        </authorList>
    </citation>
    <scope>NUCLEOTIDE SEQUENCE [LARGE SCALE GENOMIC DNA]</scope>
    <source>
        <strain evidence="2">MRouAeg1</strain>
        <tissue evidence="2">Muscle</tissue>
    </source>
</reference>
<feature type="region of interest" description="Disordered" evidence="1">
    <location>
        <begin position="70"/>
        <end position="106"/>
    </location>
</feature>
<dbReference type="Proteomes" id="UP000593571">
    <property type="component" value="Unassembled WGS sequence"/>
</dbReference>
<dbReference type="EMBL" id="JACASE010000003">
    <property type="protein sequence ID" value="KAF6487877.1"/>
    <property type="molecule type" value="Genomic_DNA"/>
</dbReference>
<sequence length="335" mass="36830">MEKLFFEYLCQLEKALPTPQAQQLQDVLSWMQPGVSITSSFALRQYGVDIGWPLPGTLFSVLECSVTNSKNRTEPMEQSPPQKPRPAALHHPLPKAKAGPYLPQGSVSKKHPEPLAGHHFNLAPLGQRRIQSQWASTRVGHKERPTVMLFPFRNLGSSTQVISKPENREEHGGHTADAAGAVGTKAASTGKSRSPLQTLGRRALKENPVDSSVSEQKENFWDCPMEPLRLSLSPPRASKPVYPPSLCSPVVTIGDLVLDSDEEENGQREGRESLENYEKTKFDTLIPTFCEYLPTSSPSVMSFPSRDHTDSLVLDSSDRTGMPSVPSLSHSSSPL</sequence>
<evidence type="ECO:0000313" key="3">
    <source>
        <dbReference type="Proteomes" id="UP000593571"/>
    </source>
</evidence>
<feature type="region of interest" description="Disordered" evidence="1">
    <location>
        <begin position="166"/>
        <end position="211"/>
    </location>
</feature>
<evidence type="ECO:0000256" key="1">
    <source>
        <dbReference type="SAM" id="MobiDB-lite"/>
    </source>
</evidence>